<accession>A0ABR1KIB5</accession>
<dbReference type="Proteomes" id="UP001363622">
    <property type="component" value="Unassembled WGS sequence"/>
</dbReference>
<name>A0ABR1KIB5_9PEZI</name>
<dbReference type="EMBL" id="JBBPHU010000007">
    <property type="protein sequence ID" value="KAK7515464.1"/>
    <property type="molecule type" value="Genomic_DNA"/>
</dbReference>
<proteinExistence type="predicted"/>
<evidence type="ECO:0000256" key="1">
    <source>
        <dbReference type="SAM" id="SignalP"/>
    </source>
</evidence>
<protein>
    <recommendedName>
        <fullName evidence="4">Secreted protein</fullName>
    </recommendedName>
</protein>
<gene>
    <name evidence="2" type="ORF">IWZ03DRAFT_379527</name>
</gene>
<comment type="caution">
    <text evidence="2">The sequence shown here is derived from an EMBL/GenBank/DDBJ whole genome shotgun (WGS) entry which is preliminary data.</text>
</comment>
<reference evidence="2 3" key="1">
    <citation type="submission" date="2024-04" db="EMBL/GenBank/DDBJ databases">
        <title>Phyllosticta paracitricarpa is synonymous to the EU quarantine fungus P. citricarpa based on phylogenomic analyses.</title>
        <authorList>
            <consortium name="Lawrence Berkeley National Laboratory"/>
            <person name="Van Ingen-Buijs V.A."/>
            <person name="Van Westerhoven A.C."/>
            <person name="Haridas S."/>
            <person name="Skiadas P."/>
            <person name="Martin F."/>
            <person name="Groenewald J.Z."/>
            <person name="Crous P.W."/>
            <person name="Seidl M.F."/>
        </authorList>
    </citation>
    <scope>NUCLEOTIDE SEQUENCE [LARGE SCALE GENOMIC DNA]</scope>
    <source>
        <strain evidence="2 3">CBS 123371</strain>
    </source>
</reference>
<keyword evidence="3" id="KW-1185">Reference proteome</keyword>
<sequence length="76" mass="9157">MLLHCLFFAVAFLSFFDWESRLDYCDMSFPLHIHSQPCHEDTAHTGTSEFTFYFQRFHYRSTAFGKSTSEFRRRCN</sequence>
<keyword evidence="1" id="KW-0732">Signal</keyword>
<evidence type="ECO:0008006" key="4">
    <source>
        <dbReference type="Google" id="ProtNLM"/>
    </source>
</evidence>
<evidence type="ECO:0000313" key="3">
    <source>
        <dbReference type="Proteomes" id="UP001363622"/>
    </source>
</evidence>
<feature type="signal peptide" evidence="1">
    <location>
        <begin position="1"/>
        <end position="22"/>
    </location>
</feature>
<evidence type="ECO:0000313" key="2">
    <source>
        <dbReference type="EMBL" id="KAK7515464.1"/>
    </source>
</evidence>
<organism evidence="2 3">
    <name type="scientific">Phyllosticta citriasiana</name>
    <dbReference type="NCBI Taxonomy" id="595635"/>
    <lineage>
        <taxon>Eukaryota</taxon>
        <taxon>Fungi</taxon>
        <taxon>Dikarya</taxon>
        <taxon>Ascomycota</taxon>
        <taxon>Pezizomycotina</taxon>
        <taxon>Dothideomycetes</taxon>
        <taxon>Dothideomycetes incertae sedis</taxon>
        <taxon>Botryosphaeriales</taxon>
        <taxon>Phyllostictaceae</taxon>
        <taxon>Phyllosticta</taxon>
    </lineage>
</organism>
<feature type="chain" id="PRO_5046264659" description="Secreted protein" evidence="1">
    <location>
        <begin position="23"/>
        <end position="76"/>
    </location>
</feature>